<sequence length="111" mass="13554">MDNEMQKKDNNNKYKNEFIKMKRERRERKRTTKRAVTGEEVIFIFEKVLEKWPTIKIYNTIIQKNPNSGIDKKITETIATGNCKVYETELSKDRYEYYVFLREKVYENNKK</sequence>
<name>A0A6C0EHA5_9ZZZZ</name>
<organism evidence="1">
    <name type="scientific">viral metagenome</name>
    <dbReference type="NCBI Taxonomy" id="1070528"/>
    <lineage>
        <taxon>unclassified sequences</taxon>
        <taxon>metagenomes</taxon>
        <taxon>organismal metagenomes</taxon>
    </lineage>
</organism>
<proteinExistence type="predicted"/>
<protein>
    <submittedName>
        <fullName evidence="1">Uncharacterized protein</fullName>
    </submittedName>
</protein>
<accession>A0A6C0EHA5</accession>
<dbReference type="EMBL" id="MN739826">
    <property type="protein sequence ID" value="QHT27659.1"/>
    <property type="molecule type" value="Genomic_DNA"/>
</dbReference>
<reference evidence="1" key="1">
    <citation type="journal article" date="2020" name="Nature">
        <title>Giant virus diversity and host interactions through global metagenomics.</title>
        <authorList>
            <person name="Schulz F."/>
            <person name="Roux S."/>
            <person name="Paez-Espino D."/>
            <person name="Jungbluth S."/>
            <person name="Walsh D.A."/>
            <person name="Denef V.J."/>
            <person name="McMahon K.D."/>
            <person name="Konstantinidis K.T."/>
            <person name="Eloe-Fadrosh E.A."/>
            <person name="Kyrpides N.C."/>
            <person name="Woyke T."/>
        </authorList>
    </citation>
    <scope>NUCLEOTIDE SEQUENCE</scope>
    <source>
        <strain evidence="1">GVMAG-M-3300023179-33</strain>
    </source>
</reference>
<dbReference type="AlphaFoldDB" id="A0A6C0EHA5"/>
<evidence type="ECO:0000313" key="1">
    <source>
        <dbReference type="EMBL" id="QHT27659.1"/>
    </source>
</evidence>